<evidence type="ECO:0000313" key="1">
    <source>
        <dbReference type="EMBL" id="KAF2680408.1"/>
    </source>
</evidence>
<organism evidence="1 2">
    <name type="scientific">Lentithecium fluviatile CBS 122367</name>
    <dbReference type="NCBI Taxonomy" id="1168545"/>
    <lineage>
        <taxon>Eukaryota</taxon>
        <taxon>Fungi</taxon>
        <taxon>Dikarya</taxon>
        <taxon>Ascomycota</taxon>
        <taxon>Pezizomycotina</taxon>
        <taxon>Dothideomycetes</taxon>
        <taxon>Pleosporomycetidae</taxon>
        <taxon>Pleosporales</taxon>
        <taxon>Massarineae</taxon>
        <taxon>Lentitheciaceae</taxon>
        <taxon>Lentithecium</taxon>
    </lineage>
</organism>
<proteinExistence type="predicted"/>
<dbReference type="AlphaFoldDB" id="A0A6G1IQN0"/>
<dbReference type="Proteomes" id="UP000799291">
    <property type="component" value="Unassembled WGS sequence"/>
</dbReference>
<evidence type="ECO:0000313" key="2">
    <source>
        <dbReference type="Proteomes" id="UP000799291"/>
    </source>
</evidence>
<protein>
    <submittedName>
        <fullName evidence="1">Uncharacterized protein</fullName>
    </submittedName>
</protein>
<gene>
    <name evidence="1" type="ORF">K458DRAFT_95101</name>
</gene>
<dbReference type="EMBL" id="MU005597">
    <property type="protein sequence ID" value="KAF2680408.1"/>
    <property type="molecule type" value="Genomic_DNA"/>
</dbReference>
<sequence>MDPDTRTRVNERAALSPLAYLATNLNPKLDISVNQPKLHPKYEGADRHFMEDSPAPLFLIRRRIRQRCHANMHANEVIHKDDFPFTHTKWPTSV</sequence>
<name>A0A6G1IQN0_9PLEO</name>
<accession>A0A6G1IQN0</accession>
<reference evidence="1" key="1">
    <citation type="journal article" date="2020" name="Stud. Mycol.">
        <title>101 Dothideomycetes genomes: a test case for predicting lifestyles and emergence of pathogens.</title>
        <authorList>
            <person name="Haridas S."/>
            <person name="Albert R."/>
            <person name="Binder M."/>
            <person name="Bloem J."/>
            <person name="Labutti K."/>
            <person name="Salamov A."/>
            <person name="Andreopoulos B."/>
            <person name="Baker S."/>
            <person name="Barry K."/>
            <person name="Bills G."/>
            <person name="Bluhm B."/>
            <person name="Cannon C."/>
            <person name="Castanera R."/>
            <person name="Culley D."/>
            <person name="Daum C."/>
            <person name="Ezra D."/>
            <person name="Gonzalez J."/>
            <person name="Henrissat B."/>
            <person name="Kuo A."/>
            <person name="Liang C."/>
            <person name="Lipzen A."/>
            <person name="Lutzoni F."/>
            <person name="Magnuson J."/>
            <person name="Mondo S."/>
            <person name="Nolan M."/>
            <person name="Ohm R."/>
            <person name="Pangilinan J."/>
            <person name="Park H.-J."/>
            <person name="Ramirez L."/>
            <person name="Alfaro M."/>
            <person name="Sun H."/>
            <person name="Tritt A."/>
            <person name="Yoshinaga Y."/>
            <person name="Zwiers L.-H."/>
            <person name="Turgeon B."/>
            <person name="Goodwin S."/>
            <person name="Spatafora J."/>
            <person name="Crous P."/>
            <person name="Grigoriev I."/>
        </authorList>
    </citation>
    <scope>NUCLEOTIDE SEQUENCE</scope>
    <source>
        <strain evidence="1">CBS 122367</strain>
    </source>
</reference>
<dbReference type="OrthoDB" id="4757095at2759"/>
<keyword evidence="2" id="KW-1185">Reference proteome</keyword>